<dbReference type="Proteomes" id="UP000307440">
    <property type="component" value="Unassembled WGS sequence"/>
</dbReference>
<accession>A0A5C3KJ14</accession>
<organism evidence="1 2">
    <name type="scientific">Coprinopsis marcescibilis</name>
    <name type="common">Agaric fungus</name>
    <name type="synonym">Psathyrella marcescibilis</name>
    <dbReference type="NCBI Taxonomy" id="230819"/>
    <lineage>
        <taxon>Eukaryota</taxon>
        <taxon>Fungi</taxon>
        <taxon>Dikarya</taxon>
        <taxon>Basidiomycota</taxon>
        <taxon>Agaricomycotina</taxon>
        <taxon>Agaricomycetes</taxon>
        <taxon>Agaricomycetidae</taxon>
        <taxon>Agaricales</taxon>
        <taxon>Agaricineae</taxon>
        <taxon>Psathyrellaceae</taxon>
        <taxon>Coprinopsis</taxon>
    </lineage>
</organism>
<gene>
    <name evidence="1" type="ORF">FA15DRAFT_673788</name>
</gene>
<sequence>MECREKDSHHDQTLPVELIEKIIEVLSYEAFPAHGVHMEDLPTTPASCPTALTAAFQCSLASHFFRSHFLPLMFYRINVSTVERLKDLLSILRSNPELTSHIVSLQLHENDIKESETSEKRERIEQVSIVDKEWFLSTALKNPSELAALFIAVSKAGVLREFSIVRAFNWSLLREVFPGSALEGPLHSLINQPQLRALQLRYITIPLEAAEWIQPTVEHFSADYVTFERQSQVSSDSSATKSTSSWKAIAKFAIKKRLYQLPFRTVQISDKVPDDLRNLPFRKKPEGQGKGSKFRTPLPNLDKMVVSAPILYCQPGGYEKAAILSPNLRTMELNIDHGSAEDLAFLRLKFSHLCVTGPFENLEIVRFIGKAFLKYGYFQPEDEDEVPGDISVFMSDPAVTQTCKLRTLTLSFRCISPRLHVSTERPLLNHLRENVGWEKLDEVLAGPFFRRLHKVTVDVRRFGIGSIEASVLESSVQSWIPRVQLAHGVRIFVQF</sequence>
<dbReference type="OrthoDB" id="3053757at2759"/>
<proteinExistence type="predicted"/>
<name>A0A5C3KJ14_COPMA</name>
<evidence type="ECO:0000313" key="2">
    <source>
        <dbReference type="Proteomes" id="UP000307440"/>
    </source>
</evidence>
<dbReference type="EMBL" id="ML210311">
    <property type="protein sequence ID" value="TFK20114.1"/>
    <property type="molecule type" value="Genomic_DNA"/>
</dbReference>
<protein>
    <submittedName>
        <fullName evidence="1">Uncharacterized protein</fullName>
    </submittedName>
</protein>
<keyword evidence="2" id="KW-1185">Reference proteome</keyword>
<dbReference type="AlphaFoldDB" id="A0A5C3KJ14"/>
<evidence type="ECO:0000313" key="1">
    <source>
        <dbReference type="EMBL" id="TFK20114.1"/>
    </source>
</evidence>
<reference evidence="1 2" key="1">
    <citation type="journal article" date="2019" name="Nat. Ecol. Evol.">
        <title>Megaphylogeny resolves global patterns of mushroom evolution.</title>
        <authorList>
            <person name="Varga T."/>
            <person name="Krizsan K."/>
            <person name="Foldi C."/>
            <person name="Dima B."/>
            <person name="Sanchez-Garcia M."/>
            <person name="Sanchez-Ramirez S."/>
            <person name="Szollosi G.J."/>
            <person name="Szarkandi J.G."/>
            <person name="Papp V."/>
            <person name="Albert L."/>
            <person name="Andreopoulos W."/>
            <person name="Angelini C."/>
            <person name="Antonin V."/>
            <person name="Barry K.W."/>
            <person name="Bougher N.L."/>
            <person name="Buchanan P."/>
            <person name="Buyck B."/>
            <person name="Bense V."/>
            <person name="Catcheside P."/>
            <person name="Chovatia M."/>
            <person name="Cooper J."/>
            <person name="Damon W."/>
            <person name="Desjardin D."/>
            <person name="Finy P."/>
            <person name="Geml J."/>
            <person name="Haridas S."/>
            <person name="Hughes K."/>
            <person name="Justo A."/>
            <person name="Karasinski D."/>
            <person name="Kautmanova I."/>
            <person name="Kiss B."/>
            <person name="Kocsube S."/>
            <person name="Kotiranta H."/>
            <person name="LaButti K.M."/>
            <person name="Lechner B.E."/>
            <person name="Liimatainen K."/>
            <person name="Lipzen A."/>
            <person name="Lukacs Z."/>
            <person name="Mihaltcheva S."/>
            <person name="Morgado L.N."/>
            <person name="Niskanen T."/>
            <person name="Noordeloos M.E."/>
            <person name="Ohm R.A."/>
            <person name="Ortiz-Santana B."/>
            <person name="Ovrebo C."/>
            <person name="Racz N."/>
            <person name="Riley R."/>
            <person name="Savchenko A."/>
            <person name="Shiryaev A."/>
            <person name="Soop K."/>
            <person name="Spirin V."/>
            <person name="Szebenyi C."/>
            <person name="Tomsovsky M."/>
            <person name="Tulloss R.E."/>
            <person name="Uehling J."/>
            <person name="Grigoriev I.V."/>
            <person name="Vagvolgyi C."/>
            <person name="Papp T."/>
            <person name="Martin F.M."/>
            <person name="Miettinen O."/>
            <person name="Hibbett D.S."/>
            <person name="Nagy L.G."/>
        </authorList>
    </citation>
    <scope>NUCLEOTIDE SEQUENCE [LARGE SCALE GENOMIC DNA]</scope>
    <source>
        <strain evidence="1 2">CBS 121175</strain>
    </source>
</reference>